<feature type="domain" description="C2H2-type" evidence="6">
    <location>
        <begin position="169"/>
        <end position="196"/>
    </location>
</feature>
<dbReference type="SMART" id="SM00355">
    <property type="entry name" value="ZnF_C2H2"/>
    <property type="match status" value="11"/>
</dbReference>
<comment type="caution">
    <text evidence="7">The sequence shown here is derived from an EMBL/GenBank/DDBJ whole genome shotgun (WGS) entry which is preliminary data.</text>
</comment>
<feature type="domain" description="C2H2-type" evidence="6">
    <location>
        <begin position="503"/>
        <end position="530"/>
    </location>
</feature>
<dbReference type="InterPro" id="IPR013087">
    <property type="entry name" value="Znf_C2H2_type"/>
</dbReference>
<dbReference type="Pfam" id="PF00096">
    <property type="entry name" value="zf-C2H2"/>
    <property type="match status" value="5"/>
</dbReference>
<dbReference type="PANTHER" id="PTHR24408">
    <property type="entry name" value="ZINC FINGER PROTEIN"/>
    <property type="match status" value="1"/>
</dbReference>
<feature type="domain" description="C2H2-type" evidence="6">
    <location>
        <begin position="574"/>
        <end position="600"/>
    </location>
</feature>
<keyword evidence="1" id="KW-0479">Metal-binding</keyword>
<protein>
    <recommendedName>
        <fullName evidence="6">C2H2-type domain-containing protein</fullName>
    </recommendedName>
</protein>
<keyword evidence="2" id="KW-0677">Repeat</keyword>
<evidence type="ECO:0000256" key="4">
    <source>
        <dbReference type="ARBA" id="ARBA00022833"/>
    </source>
</evidence>
<dbReference type="GO" id="GO:0043565">
    <property type="term" value="F:sequence-specific DNA binding"/>
    <property type="evidence" value="ECO:0007669"/>
    <property type="project" value="TreeGrafter"/>
</dbReference>
<evidence type="ECO:0000256" key="2">
    <source>
        <dbReference type="ARBA" id="ARBA00022737"/>
    </source>
</evidence>
<feature type="domain" description="C2H2-type" evidence="6">
    <location>
        <begin position="90"/>
        <end position="117"/>
    </location>
</feature>
<gene>
    <name evidence="7" type="ORF">KR093_004319</name>
</gene>
<keyword evidence="3 5" id="KW-0863">Zinc-finger</keyword>
<evidence type="ECO:0000256" key="3">
    <source>
        <dbReference type="ARBA" id="ARBA00022771"/>
    </source>
</evidence>
<dbReference type="Gene3D" id="3.30.160.60">
    <property type="entry name" value="Classic Zinc Finger"/>
    <property type="match status" value="7"/>
</dbReference>
<dbReference type="GO" id="GO:0008270">
    <property type="term" value="F:zinc ion binding"/>
    <property type="evidence" value="ECO:0007669"/>
    <property type="project" value="UniProtKB-KW"/>
</dbReference>
<organism evidence="7 8">
    <name type="scientific">Drosophila rubida</name>
    <dbReference type="NCBI Taxonomy" id="30044"/>
    <lineage>
        <taxon>Eukaryota</taxon>
        <taxon>Metazoa</taxon>
        <taxon>Ecdysozoa</taxon>
        <taxon>Arthropoda</taxon>
        <taxon>Hexapoda</taxon>
        <taxon>Insecta</taxon>
        <taxon>Pterygota</taxon>
        <taxon>Neoptera</taxon>
        <taxon>Endopterygota</taxon>
        <taxon>Diptera</taxon>
        <taxon>Brachycera</taxon>
        <taxon>Muscomorpha</taxon>
        <taxon>Ephydroidea</taxon>
        <taxon>Drosophilidae</taxon>
        <taxon>Drosophila</taxon>
    </lineage>
</organism>
<dbReference type="InterPro" id="IPR036236">
    <property type="entry name" value="Znf_C2H2_sf"/>
</dbReference>
<dbReference type="GO" id="GO:0005634">
    <property type="term" value="C:nucleus"/>
    <property type="evidence" value="ECO:0007669"/>
    <property type="project" value="TreeGrafter"/>
</dbReference>
<feature type="domain" description="C2H2-type" evidence="6">
    <location>
        <begin position="62"/>
        <end position="89"/>
    </location>
</feature>
<feature type="domain" description="C2H2-type" evidence="6">
    <location>
        <begin position="546"/>
        <end position="573"/>
    </location>
</feature>
<sequence length="600" mass="68650">MSAIIDIGCVKVEPPQEDEEDCIEIDIGPVKIEPGTSIEVSKTVHMKQLPRAAPATVGGRPNQCPHCPRSFEMRSELGIHLQIHTSNLLYKCCYCPNSFSHKSIYTLHMFGHTGQFPYQCTECKSGFLRQFEYKKHLQLHKKRPELPPPSPAKTPIKLSECKNKLNFTFKCPHCPRDLRSNDELAKHLRTHSDGRRRKECYSLHCPHCPRDCKSSQELALHLQSHSDNYKPKGRNHTLQCPRCPRGFKSAEDLAIHLQIHSDRLSHKCPYCPSSFSHKTIYMAHLCEHTGAFPYKCYKCAQGFMKKLELKKHLMKHYEMAGEKAQILSLNCIRREELIDLTCTTNDQADRLQDNEVMSFAAVDAEVKRGKTIKEDATNQSSEVDDNEQLMPLDAINIDTLKEEPCPEEDLEEQTVKEESLGVQSLCEDPLKAEALQAASLKQESQENDSYVEEALRDKEPLEDGPQECSSCHQEFLDLNELRLHENCCLESNHQRTRSDESPFSCPHCSCSFSQSSALRMHLREHPGRQAGSEGPGTNQLKKKHRYKCSYCTQTFAHHYQFIAHVTQHTGKRLHTCSQCGKIFRGNYDLKKHLKSHSEDR</sequence>
<feature type="domain" description="C2H2-type" evidence="6">
    <location>
        <begin position="266"/>
        <end position="293"/>
    </location>
</feature>
<feature type="domain" description="C2H2-type" evidence="6">
    <location>
        <begin position="294"/>
        <end position="324"/>
    </location>
</feature>
<evidence type="ECO:0000256" key="1">
    <source>
        <dbReference type="ARBA" id="ARBA00022723"/>
    </source>
</evidence>
<dbReference type="EMBL" id="JAJJHW010001127">
    <property type="protein sequence ID" value="KAH8377226.1"/>
    <property type="molecule type" value="Genomic_DNA"/>
</dbReference>
<name>A0AAD4K6W0_9MUSC</name>
<evidence type="ECO:0000256" key="5">
    <source>
        <dbReference type="PROSITE-ProRule" id="PRU00042"/>
    </source>
</evidence>
<dbReference type="AlphaFoldDB" id="A0AAD4K6W0"/>
<evidence type="ECO:0000313" key="7">
    <source>
        <dbReference type="EMBL" id="KAH8377226.1"/>
    </source>
</evidence>
<dbReference type="PROSITE" id="PS50157">
    <property type="entry name" value="ZINC_FINGER_C2H2_2"/>
    <property type="match status" value="10"/>
</dbReference>
<feature type="domain" description="C2H2-type" evidence="6">
    <location>
        <begin position="118"/>
        <end position="145"/>
    </location>
</feature>
<dbReference type="FunFam" id="3.30.160.60:FF:000100">
    <property type="entry name" value="Zinc finger 45-like"/>
    <property type="match status" value="1"/>
</dbReference>
<dbReference type="PROSITE" id="PS00028">
    <property type="entry name" value="ZINC_FINGER_C2H2_1"/>
    <property type="match status" value="11"/>
</dbReference>
<keyword evidence="8" id="KW-1185">Reference proteome</keyword>
<evidence type="ECO:0000259" key="6">
    <source>
        <dbReference type="PROSITE" id="PS50157"/>
    </source>
</evidence>
<dbReference type="SUPFAM" id="SSF57667">
    <property type="entry name" value="beta-beta-alpha zinc fingers"/>
    <property type="match status" value="6"/>
</dbReference>
<proteinExistence type="predicted"/>
<feature type="domain" description="C2H2-type" evidence="6">
    <location>
        <begin position="238"/>
        <end position="265"/>
    </location>
</feature>
<reference evidence="7" key="1">
    <citation type="journal article" date="2021" name="Mol. Ecol. Resour.">
        <title>Phylogenomic analyses of the genus Drosophila reveals genomic signals of climate adaptation.</title>
        <authorList>
            <person name="Li F."/>
            <person name="Rane R.V."/>
            <person name="Luria V."/>
            <person name="Xiong Z."/>
            <person name="Chen J."/>
            <person name="Li Z."/>
            <person name="Catullo R.A."/>
            <person name="Griffin P.C."/>
            <person name="Schiffer M."/>
            <person name="Pearce S."/>
            <person name="Lee S.F."/>
            <person name="McElroy K."/>
            <person name="Stocker A."/>
            <person name="Shirriffs J."/>
            <person name="Cockerell F."/>
            <person name="Coppin C."/>
            <person name="Sgro C.M."/>
            <person name="Karger A."/>
            <person name="Cain J.W."/>
            <person name="Weber J.A."/>
            <person name="Santpere G."/>
            <person name="Kirschner M.W."/>
            <person name="Hoffmann A.A."/>
            <person name="Oakeshott J.G."/>
            <person name="Zhang G."/>
        </authorList>
    </citation>
    <scope>NUCLEOTIDE SEQUENCE</scope>
    <source>
        <strain evidence="7">BGI-SZ-2011g</strain>
    </source>
</reference>
<keyword evidence="4" id="KW-0862">Zinc</keyword>
<dbReference type="PANTHER" id="PTHR24408:SF58">
    <property type="entry name" value="TRANSCRIPTION FACTOR (TFIIIA), PUTATIVE (AFU_ORTHOLOGUE AFUA_1G05150)-RELATED"/>
    <property type="match status" value="1"/>
</dbReference>
<dbReference type="GO" id="GO:0000981">
    <property type="term" value="F:DNA-binding transcription factor activity, RNA polymerase II-specific"/>
    <property type="evidence" value="ECO:0007669"/>
    <property type="project" value="TreeGrafter"/>
</dbReference>
<dbReference type="Proteomes" id="UP001200034">
    <property type="component" value="Unassembled WGS sequence"/>
</dbReference>
<accession>A0AAD4K6W0</accession>
<evidence type="ECO:0000313" key="8">
    <source>
        <dbReference type="Proteomes" id="UP001200034"/>
    </source>
</evidence>